<evidence type="ECO:0000313" key="3">
    <source>
        <dbReference type="EMBL" id="CAD9777887.1"/>
    </source>
</evidence>
<feature type="signal peptide" evidence="2">
    <location>
        <begin position="1"/>
        <end position="23"/>
    </location>
</feature>
<sequence length="252" mass="26926">MAATIASLSLAAILAAFPLQTHSYYLSTLNSSQVCPLMTGECAGGQQVIAGVTYDVKPGTLCAFPYFARNAYTCPDGYQEQWLPRVCPRPFRTSASLLCERAKLSLHRVPHAQDEKCQMNIKDNVTKKNQPAGSVYPVTCDCNNDGECGTGLFRGCVDNQNDVVCSSDYKKVCYNGGTHYTCLNCEGTFYNYDCGSCECSLNGGAVAGVVLGIVAGVILIGVLCCCVMSCLQAAGSAEKRGYMEESKLDCPA</sequence>
<name>A0A7S2U330_9EUKA</name>
<feature type="chain" id="PRO_5030967405" evidence="2">
    <location>
        <begin position="24"/>
        <end position="252"/>
    </location>
</feature>
<keyword evidence="1" id="KW-0472">Membrane</keyword>
<keyword evidence="1" id="KW-0812">Transmembrane</keyword>
<proteinExistence type="predicted"/>
<feature type="transmembrane region" description="Helical" evidence="1">
    <location>
        <begin position="205"/>
        <end position="231"/>
    </location>
</feature>
<dbReference type="EMBL" id="HBHP01035587">
    <property type="protein sequence ID" value="CAD9777887.1"/>
    <property type="molecule type" value="Transcribed_RNA"/>
</dbReference>
<gene>
    <name evidence="3" type="ORF">LSP00402_LOCUS21903</name>
</gene>
<dbReference type="AlphaFoldDB" id="A0A7S2U330"/>
<keyword evidence="1" id="KW-1133">Transmembrane helix</keyword>
<organism evidence="3">
    <name type="scientific">Lotharella oceanica</name>
    <dbReference type="NCBI Taxonomy" id="641309"/>
    <lineage>
        <taxon>Eukaryota</taxon>
        <taxon>Sar</taxon>
        <taxon>Rhizaria</taxon>
        <taxon>Cercozoa</taxon>
        <taxon>Chlorarachniophyceae</taxon>
        <taxon>Lotharella</taxon>
    </lineage>
</organism>
<protein>
    <submittedName>
        <fullName evidence="3">Uncharacterized protein</fullName>
    </submittedName>
</protein>
<evidence type="ECO:0000256" key="2">
    <source>
        <dbReference type="SAM" id="SignalP"/>
    </source>
</evidence>
<reference evidence="3" key="1">
    <citation type="submission" date="2021-01" db="EMBL/GenBank/DDBJ databases">
        <authorList>
            <person name="Corre E."/>
            <person name="Pelletier E."/>
            <person name="Niang G."/>
            <person name="Scheremetjew M."/>
            <person name="Finn R."/>
            <person name="Kale V."/>
            <person name="Holt S."/>
            <person name="Cochrane G."/>
            <person name="Meng A."/>
            <person name="Brown T."/>
            <person name="Cohen L."/>
        </authorList>
    </citation>
    <scope>NUCLEOTIDE SEQUENCE</scope>
    <source>
        <strain evidence="3">CCMP622</strain>
    </source>
</reference>
<evidence type="ECO:0000256" key="1">
    <source>
        <dbReference type="SAM" id="Phobius"/>
    </source>
</evidence>
<keyword evidence="2" id="KW-0732">Signal</keyword>
<accession>A0A7S2U330</accession>